<proteinExistence type="predicted"/>
<gene>
    <name evidence="1" type="ORF">CPB84DRAFT_1488604</name>
</gene>
<evidence type="ECO:0008006" key="3">
    <source>
        <dbReference type="Google" id="ProtNLM"/>
    </source>
</evidence>
<comment type="caution">
    <text evidence="1">The sequence shown here is derived from an EMBL/GenBank/DDBJ whole genome shotgun (WGS) entry which is preliminary data.</text>
</comment>
<sequence>MIAIEMYTNSPAEGHVPALDALTEPSGIIHQIPTEILSEIFLFTTVPSEGDSEDLDVDLMSNTPIISRKVKTSPFPLSQVCRRWRDIVIDTKAMWKSVAIVNPNEHQLYRLQLWMERVRDHPLEVAIFLQYNSYPGCYPSPRQWESIRVGLLPLWGNLRRWTTLYLDSDGYVPPIICEQMRALAKFESPTLKKAIISIDNSRREVEELWISLNNIKNLETLHFNSDHIYYASRRPNPGLRAFQFGPYYDDQRVVSVNSNPMVRIITPFSNIEELSIDTGEIERQENWQGDEDCHPIALQHLRS</sequence>
<evidence type="ECO:0000313" key="2">
    <source>
        <dbReference type="Proteomes" id="UP000724874"/>
    </source>
</evidence>
<dbReference type="Gene3D" id="1.20.1280.50">
    <property type="match status" value="1"/>
</dbReference>
<accession>A0A9P5TJB7</accession>
<dbReference type="OrthoDB" id="3035539at2759"/>
<keyword evidence="2" id="KW-1185">Reference proteome</keyword>
<evidence type="ECO:0000313" key="1">
    <source>
        <dbReference type="EMBL" id="KAF8887871.1"/>
    </source>
</evidence>
<name>A0A9P5TJB7_GYMJU</name>
<reference evidence="1" key="1">
    <citation type="submission" date="2020-11" db="EMBL/GenBank/DDBJ databases">
        <authorList>
            <consortium name="DOE Joint Genome Institute"/>
            <person name="Ahrendt S."/>
            <person name="Riley R."/>
            <person name="Andreopoulos W."/>
            <person name="LaButti K."/>
            <person name="Pangilinan J."/>
            <person name="Ruiz-duenas F.J."/>
            <person name="Barrasa J.M."/>
            <person name="Sanchez-Garcia M."/>
            <person name="Camarero S."/>
            <person name="Miyauchi S."/>
            <person name="Serrano A."/>
            <person name="Linde D."/>
            <person name="Babiker R."/>
            <person name="Drula E."/>
            <person name="Ayuso-Fernandez I."/>
            <person name="Pacheco R."/>
            <person name="Padilla G."/>
            <person name="Ferreira P."/>
            <person name="Barriuso J."/>
            <person name="Kellner H."/>
            <person name="Castanera R."/>
            <person name="Alfaro M."/>
            <person name="Ramirez L."/>
            <person name="Pisabarro A.G."/>
            <person name="Kuo A."/>
            <person name="Tritt A."/>
            <person name="Lipzen A."/>
            <person name="He G."/>
            <person name="Yan M."/>
            <person name="Ng V."/>
            <person name="Cullen D."/>
            <person name="Martin F."/>
            <person name="Rosso M.-N."/>
            <person name="Henrissat B."/>
            <person name="Hibbett D."/>
            <person name="Martinez A.T."/>
            <person name="Grigoriev I.V."/>
        </authorList>
    </citation>
    <scope>NUCLEOTIDE SEQUENCE</scope>
    <source>
        <strain evidence="1">AH 44721</strain>
    </source>
</reference>
<protein>
    <recommendedName>
        <fullName evidence="3">F-box domain-containing protein</fullName>
    </recommendedName>
</protein>
<organism evidence="1 2">
    <name type="scientific">Gymnopilus junonius</name>
    <name type="common">Spectacular rustgill mushroom</name>
    <name type="synonym">Gymnopilus spectabilis subsp. junonius</name>
    <dbReference type="NCBI Taxonomy" id="109634"/>
    <lineage>
        <taxon>Eukaryota</taxon>
        <taxon>Fungi</taxon>
        <taxon>Dikarya</taxon>
        <taxon>Basidiomycota</taxon>
        <taxon>Agaricomycotina</taxon>
        <taxon>Agaricomycetes</taxon>
        <taxon>Agaricomycetidae</taxon>
        <taxon>Agaricales</taxon>
        <taxon>Agaricineae</taxon>
        <taxon>Hymenogastraceae</taxon>
        <taxon>Gymnopilus</taxon>
    </lineage>
</organism>
<dbReference type="Proteomes" id="UP000724874">
    <property type="component" value="Unassembled WGS sequence"/>
</dbReference>
<dbReference type="AlphaFoldDB" id="A0A9P5TJB7"/>
<dbReference type="EMBL" id="JADNYJ010000088">
    <property type="protein sequence ID" value="KAF8887871.1"/>
    <property type="molecule type" value="Genomic_DNA"/>
</dbReference>